<sequence>MDRPHIGSVDGLKLRHFDGLMYLDSNGKFQMETSLLISGCGEAIFRPDVAHRFMETVATDTRANMPYKPSTK</sequence>
<accession>A0A9W9QLP0</accession>
<proteinExistence type="predicted"/>
<dbReference type="EMBL" id="JAPZBR010000008">
    <property type="protein sequence ID" value="KAJ5340377.1"/>
    <property type="molecule type" value="Genomic_DNA"/>
</dbReference>
<organism evidence="1 2">
    <name type="scientific">Penicillium brevicompactum</name>
    <dbReference type="NCBI Taxonomy" id="5074"/>
    <lineage>
        <taxon>Eukaryota</taxon>
        <taxon>Fungi</taxon>
        <taxon>Dikarya</taxon>
        <taxon>Ascomycota</taxon>
        <taxon>Pezizomycotina</taxon>
        <taxon>Eurotiomycetes</taxon>
        <taxon>Eurotiomycetidae</taxon>
        <taxon>Eurotiales</taxon>
        <taxon>Aspergillaceae</taxon>
        <taxon>Penicillium</taxon>
    </lineage>
</organism>
<reference evidence="1" key="1">
    <citation type="submission" date="2022-12" db="EMBL/GenBank/DDBJ databases">
        <authorList>
            <person name="Petersen C."/>
        </authorList>
    </citation>
    <scope>NUCLEOTIDE SEQUENCE</scope>
    <source>
        <strain evidence="1">IBT 35675</strain>
    </source>
</reference>
<keyword evidence="2" id="KW-1185">Reference proteome</keyword>
<evidence type="ECO:0000313" key="1">
    <source>
        <dbReference type="EMBL" id="KAJ5340377.1"/>
    </source>
</evidence>
<evidence type="ECO:0000313" key="2">
    <source>
        <dbReference type="Proteomes" id="UP001148299"/>
    </source>
</evidence>
<dbReference type="Proteomes" id="UP001148299">
    <property type="component" value="Unassembled WGS sequence"/>
</dbReference>
<gene>
    <name evidence="1" type="ORF">N7541_009501</name>
</gene>
<reference evidence="1" key="2">
    <citation type="journal article" date="2023" name="IMA Fungus">
        <title>Comparative genomic study of the Penicillium genus elucidates a diverse pangenome and 15 lateral gene transfer events.</title>
        <authorList>
            <person name="Petersen C."/>
            <person name="Sorensen T."/>
            <person name="Nielsen M.R."/>
            <person name="Sondergaard T.E."/>
            <person name="Sorensen J.L."/>
            <person name="Fitzpatrick D.A."/>
            <person name="Frisvad J.C."/>
            <person name="Nielsen K.L."/>
        </authorList>
    </citation>
    <scope>NUCLEOTIDE SEQUENCE</scope>
    <source>
        <strain evidence="1">IBT 35675</strain>
    </source>
</reference>
<name>A0A9W9QLP0_PENBR</name>
<protein>
    <submittedName>
        <fullName evidence="1">Uncharacterized protein</fullName>
    </submittedName>
</protein>
<comment type="caution">
    <text evidence="1">The sequence shown here is derived from an EMBL/GenBank/DDBJ whole genome shotgun (WGS) entry which is preliminary data.</text>
</comment>
<dbReference type="AlphaFoldDB" id="A0A9W9QLP0"/>